<name>A0A1L0C251_9ASCO</name>
<proteinExistence type="predicted"/>
<evidence type="ECO:0000313" key="2">
    <source>
        <dbReference type="Proteomes" id="UP000182334"/>
    </source>
</evidence>
<protein>
    <submittedName>
        <fullName evidence="1">CIC11C00000002167</fullName>
    </submittedName>
</protein>
<sequence length="316" mass="36321">MSDILTEIFPLEVIELIFLFMTERPLKILYENLPANSTLRLMARSRLLKPVSVRELGELMRLAKLDTPIGKLDLPGKTELLLFLKDNPSFVTGISHVHIDDHDWDESKYSILKEIQFSSYSLEAALLYHFDPSQVPLTLTLLTLQFIYEPTRKRIGGWPSSLTSLSIYNHQSVYLIELPLTLKVLSCSGVNRVWHKFPPKLEGLYFSDTCWITSHDFEFPKSLRTLCTMYCDIPDVQKILDKLPGSLKELEFRRNEGSDFSSLEFPNSIEYLSLAESDIDSLDGYVFPKSLKELLLVDTKVPRDKFHYLPGVDVII</sequence>
<dbReference type="SUPFAM" id="SSF52058">
    <property type="entry name" value="L domain-like"/>
    <property type="match status" value="1"/>
</dbReference>
<gene>
    <name evidence="1" type="ORF">SAMEA4029010_CIC11G00000002167</name>
</gene>
<evidence type="ECO:0000313" key="1">
    <source>
        <dbReference type="EMBL" id="SGZ56834.1"/>
    </source>
</evidence>
<dbReference type="InterPro" id="IPR032675">
    <property type="entry name" value="LRR_dom_sf"/>
</dbReference>
<dbReference type="OrthoDB" id="4073735at2759"/>
<dbReference type="EMBL" id="LT635761">
    <property type="protein sequence ID" value="SGZ56834.1"/>
    <property type="molecule type" value="Genomic_DNA"/>
</dbReference>
<dbReference type="Proteomes" id="UP000182334">
    <property type="component" value="Chromosome VI"/>
</dbReference>
<organism evidence="1 2">
    <name type="scientific">Sungouiella intermedia</name>
    <dbReference type="NCBI Taxonomy" id="45354"/>
    <lineage>
        <taxon>Eukaryota</taxon>
        <taxon>Fungi</taxon>
        <taxon>Dikarya</taxon>
        <taxon>Ascomycota</taxon>
        <taxon>Saccharomycotina</taxon>
        <taxon>Pichiomycetes</taxon>
        <taxon>Metschnikowiaceae</taxon>
        <taxon>Sungouiella</taxon>
    </lineage>
</organism>
<dbReference type="Gene3D" id="3.80.10.10">
    <property type="entry name" value="Ribonuclease Inhibitor"/>
    <property type="match status" value="1"/>
</dbReference>
<reference evidence="1 2" key="1">
    <citation type="submission" date="2016-10" db="EMBL/GenBank/DDBJ databases">
        <authorList>
            <person name="de Groot N.N."/>
        </authorList>
    </citation>
    <scope>NUCLEOTIDE SEQUENCE [LARGE SCALE GENOMIC DNA]</scope>
    <source>
        <strain evidence="1 2">CBS 141442</strain>
    </source>
</reference>
<keyword evidence="2" id="KW-1185">Reference proteome</keyword>
<dbReference type="AlphaFoldDB" id="A0A1L0C251"/>
<accession>A0A1L0C251</accession>